<keyword evidence="1" id="KW-0812">Transmembrane</keyword>
<organism evidence="2 3">
    <name type="scientific">Photobacterium damselae subsp. damselae</name>
    <name type="common">Listonella damsela</name>
    <dbReference type="NCBI Taxonomy" id="85581"/>
    <lineage>
        <taxon>Bacteria</taxon>
        <taxon>Pseudomonadati</taxon>
        <taxon>Pseudomonadota</taxon>
        <taxon>Gammaproteobacteria</taxon>
        <taxon>Vibrionales</taxon>
        <taxon>Vibrionaceae</taxon>
        <taxon>Photobacterium</taxon>
    </lineage>
</organism>
<gene>
    <name evidence="2" type="ORF">HWA77_21640</name>
</gene>
<feature type="transmembrane region" description="Helical" evidence="1">
    <location>
        <begin position="105"/>
        <end position="128"/>
    </location>
</feature>
<evidence type="ECO:0000313" key="2">
    <source>
        <dbReference type="EMBL" id="NVP02816.1"/>
    </source>
</evidence>
<evidence type="ECO:0008006" key="4">
    <source>
        <dbReference type="Google" id="ProtNLM"/>
    </source>
</evidence>
<name>A0A850QVZ9_PHODD</name>
<reference evidence="2 3" key="1">
    <citation type="submission" date="2020-06" db="EMBL/GenBank/DDBJ databases">
        <title>Photobacterium damselae subsp. damselae comparative genomics.</title>
        <authorList>
            <person name="Osorio C.R."/>
        </authorList>
    </citation>
    <scope>NUCLEOTIDE SEQUENCE [LARGE SCALE GENOMIC DNA]</scope>
    <source>
        <strain evidence="2 3">TW250/03</strain>
    </source>
</reference>
<evidence type="ECO:0000313" key="3">
    <source>
        <dbReference type="Proteomes" id="UP000533429"/>
    </source>
</evidence>
<dbReference type="Proteomes" id="UP000533429">
    <property type="component" value="Unassembled WGS sequence"/>
</dbReference>
<sequence>MPISNELAIIATSKHHFTAPLTELKKNEKHQHNAIVIEQLLSVADTTKSSCELQEKACDIQFDHNAQMTATEHIIQYTLNSAPMLSVAVAGLIMIVGALDIGMNAFVLVLALVSVLSITIASTVAHYFKPEPYRPLLKALVHHVSIRESLLNNNMTIKEQPVENKALLNHAFFNHCPMSKLPYLLAQGSINQRHASIMACTLNNGSKRNADRDYVLLAVQLSNQEIYIPTFRASNDTCFDSSYCTYNARGSKLIRIDSHTFWPRTNSRFKMHFDWNNYQHLKSLVVHQALSLLESTGDEFFVELNNNRLLLIAVKDGFNLALDDELTDDSDPFEQYYQSMSMCSSSCDAMFKAAELLMAIPRH</sequence>
<keyword evidence="1" id="KW-0472">Membrane</keyword>
<protein>
    <recommendedName>
        <fullName evidence="4">DUF3137 domain-containing protein</fullName>
    </recommendedName>
</protein>
<dbReference type="AlphaFoldDB" id="A0A850QVZ9"/>
<proteinExistence type="predicted"/>
<keyword evidence="1" id="KW-1133">Transmembrane helix</keyword>
<comment type="caution">
    <text evidence="2">The sequence shown here is derived from an EMBL/GenBank/DDBJ whole genome shotgun (WGS) entry which is preliminary data.</text>
</comment>
<feature type="transmembrane region" description="Helical" evidence="1">
    <location>
        <begin position="77"/>
        <end position="99"/>
    </location>
</feature>
<accession>A0A850QVZ9</accession>
<dbReference type="EMBL" id="JABXOR010001404">
    <property type="protein sequence ID" value="NVP02816.1"/>
    <property type="molecule type" value="Genomic_DNA"/>
</dbReference>
<evidence type="ECO:0000256" key="1">
    <source>
        <dbReference type="SAM" id="Phobius"/>
    </source>
</evidence>